<evidence type="ECO:0000313" key="11">
    <source>
        <dbReference type="EMBL" id="ESO08823.1"/>
    </source>
</evidence>
<organism evidence="12 13">
    <name type="scientific">Helobdella robusta</name>
    <name type="common">Californian leech</name>
    <dbReference type="NCBI Taxonomy" id="6412"/>
    <lineage>
        <taxon>Eukaryota</taxon>
        <taxon>Metazoa</taxon>
        <taxon>Spiralia</taxon>
        <taxon>Lophotrochozoa</taxon>
        <taxon>Annelida</taxon>
        <taxon>Clitellata</taxon>
        <taxon>Hirudinea</taxon>
        <taxon>Rhynchobdellida</taxon>
        <taxon>Glossiphoniidae</taxon>
        <taxon>Helobdella</taxon>
    </lineage>
</organism>
<dbReference type="Gene3D" id="1.20.120.310">
    <property type="entry name" value="ERV/ALR sulfhydryl oxidase domain"/>
    <property type="match status" value="1"/>
</dbReference>
<dbReference type="EMBL" id="KB096023">
    <property type="protein sequence ID" value="ESO08823.1"/>
    <property type="molecule type" value="Genomic_DNA"/>
</dbReference>
<keyword evidence="7" id="KW-1015">Disulfide bond</keyword>
<keyword evidence="3 9" id="KW-0285">Flavoprotein</keyword>
<dbReference type="OMA" id="CKAHFQK"/>
<evidence type="ECO:0000256" key="5">
    <source>
        <dbReference type="ARBA" id="ARBA00023002"/>
    </source>
</evidence>
<dbReference type="STRING" id="6412.T1G1S5"/>
<evidence type="ECO:0000313" key="13">
    <source>
        <dbReference type="Proteomes" id="UP000015101"/>
    </source>
</evidence>
<reference evidence="11 13" key="2">
    <citation type="journal article" date="2013" name="Nature">
        <title>Insights into bilaterian evolution from three spiralian genomes.</title>
        <authorList>
            <person name="Simakov O."/>
            <person name="Marletaz F."/>
            <person name="Cho S.J."/>
            <person name="Edsinger-Gonzales E."/>
            <person name="Havlak P."/>
            <person name="Hellsten U."/>
            <person name="Kuo D.H."/>
            <person name="Larsson T."/>
            <person name="Lv J."/>
            <person name="Arendt D."/>
            <person name="Savage R."/>
            <person name="Osoegawa K."/>
            <person name="de Jong P."/>
            <person name="Grimwood J."/>
            <person name="Chapman J.A."/>
            <person name="Shapiro H."/>
            <person name="Aerts A."/>
            <person name="Otillar R.P."/>
            <person name="Terry A.Y."/>
            <person name="Boore J.L."/>
            <person name="Grigoriev I.V."/>
            <person name="Lindberg D.R."/>
            <person name="Seaver E.C."/>
            <person name="Weisblat D.A."/>
            <person name="Putnam N.H."/>
            <person name="Rokhsar D.S."/>
        </authorList>
    </citation>
    <scope>NUCLEOTIDE SEQUENCE</scope>
</reference>
<protein>
    <recommendedName>
        <fullName evidence="9">Sulfhydryl oxidase</fullName>
        <ecNumber evidence="9">1.8.3.2</ecNumber>
    </recommendedName>
</protein>
<dbReference type="EMBL" id="AMQM01003076">
    <property type="status" value="NOT_ANNOTATED_CDS"/>
    <property type="molecule type" value="Genomic_DNA"/>
</dbReference>
<dbReference type="EnsemblMetazoa" id="HelroT74545">
    <property type="protein sequence ID" value="HelroP74545"/>
    <property type="gene ID" value="HelroG74545"/>
</dbReference>
<evidence type="ECO:0000256" key="3">
    <source>
        <dbReference type="ARBA" id="ARBA00022630"/>
    </source>
</evidence>
<evidence type="ECO:0000259" key="10">
    <source>
        <dbReference type="PROSITE" id="PS51324"/>
    </source>
</evidence>
<evidence type="ECO:0000313" key="12">
    <source>
        <dbReference type="EnsemblMetazoa" id="HelroP74545"/>
    </source>
</evidence>
<comment type="catalytic activity">
    <reaction evidence="8 9">
        <text>2 R'C(R)SH + O2 = R'C(R)S-S(R)CR' + H2O2</text>
        <dbReference type="Rhea" id="RHEA:17357"/>
        <dbReference type="ChEBI" id="CHEBI:15379"/>
        <dbReference type="ChEBI" id="CHEBI:16240"/>
        <dbReference type="ChEBI" id="CHEBI:16520"/>
        <dbReference type="ChEBI" id="CHEBI:17412"/>
        <dbReference type="EC" id="1.8.3.2"/>
    </reaction>
</comment>
<dbReference type="CTD" id="20215023"/>
<evidence type="ECO:0000256" key="6">
    <source>
        <dbReference type="ARBA" id="ARBA00023128"/>
    </source>
</evidence>
<sequence>PQDCPLEREDLGRNTWSLLHTLAAYIPDETSKEDKEDLKHFMATLGKFYPCDVCANELASRPMVLKQNPPDVRSRNDFCQWMCRLHNSVNERLGKPLFDCSKVDERWKDGWKDGRCD</sequence>
<keyword evidence="4 9" id="KW-0274">FAD</keyword>
<feature type="domain" description="ERV/ALR sulfhydryl oxidase" evidence="10">
    <location>
        <begin position="4"/>
        <end position="107"/>
    </location>
</feature>
<reference evidence="13" key="1">
    <citation type="submission" date="2012-12" db="EMBL/GenBank/DDBJ databases">
        <authorList>
            <person name="Hellsten U."/>
            <person name="Grimwood J."/>
            <person name="Chapman J.A."/>
            <person name="Shapiro H."/>
            <person name="Aerts A."/>
            <person name="Otillar R.P."/>
            <person name="Terry A.Y."/>
            <person name="Boore J.L."/>
            <person name="Simakov O."/>
            <person name="Marletaz F."/>
            <person name="Cho S.-J."/>
            <person name="Edsinger-Gonzales E."/>
            <person name="Havlak P."/>
            <person name="Kuo D.-H."/>
            <person name="Larsson T."/>
            <person name="Lv J."/>
            <person name="Arendt D."/>
            <person name="Savage R."/>
            <person name="Osoegawa K."/>
            <person name="de Jong P."/>
            <person name="Lindberg D.R."/>
            <person name="Seaver E.C."/>
            <person name="Weisblat D.A."/>
            <person name="Putnam N.H."/>
            <person name="Grigoriev I.V."/>
            <person name="Rokhsar D.S."/>
        </authorList>
    </citation>
    <scope>NUCLEOTIDE SEQUENCE</scope>
</reference>
<comment type="subcellular location">
    <subcellularLocation>
        <location evidence="2">Mitochondrion intermembrane space</location>
    </subcellularLocation>
</comment>
<dbReference type="Pfam" id="PF04777">
    <property type="entry name" value="Evr1_Alr"/>
    <property type="match status" value="1"/>
</dbReference>
<dbReference type="GeneID" id="20215023"/>
<dbReference type="EC" id="1.8.3.2" evidence="9"/>
<accession>T1G1S5</accession>
<dbReference type="KEGG" id="hro:HELRODRAFT_74545"/>
<reference evidence="12" key="3">
    <citation type="submission" date="2015-06" db="UniProtKB">
        <authorList>
            <consortium name="EnsemblMetazoa"/>
        </authorList>
    </citation>
    <scope>IDENTIFICATION</scope>
</reference>
<dbReference type="GO" id="GO:0005739">
    <property type="term" value="C:mitochondrion"/>
    <property type="evidence" value="ECO:0000318"/>
    <property type="project" value="GO_Central"/>
</dbReference>
<dbReference type="PANTHER" id="PTHR12645:SF0">
    <property type="entry name" value="FAD-LINKED SULFHYDRYL OXIDASE ALR"/>
    <property type="match status" value="1"/>
</dbReference>
<dbReference type="eggNOG" id="KOG3355">
    <property type="taxonomic scope" value="Eukaryota"/>
</dbReference>
<dbReference type="PANTHER" id="PTHR12645">
    <property type="entry name" value="ALR/ERV"/>
    <property type="match status" value="1"/>
</dbReference>
<dbReference type="RefSeq" id="XP_009012845.1">
    <property type="nucleotide sequence ID" value="XM_009014597.1"/>
</dbReference>
<keyword evidence="13" id="KW-1185">Reference proteome</keyword>
<keyword evidence="5 9" id="KW-0560">Oxidoreductase</keyword>
<proteinExistence type="predicted"/>
<dbReference type="HOGENOM" id="CLU_070631_3_2_1"/>
<evidence type="ECO:0000256" key="8">
    <source>
        <dbReference type="ARBA" id="ARBA00048864"/>
    </source>
</evidence>
<dbReference type="InterPro" id="IPR017905">
    <property type="entry name" value="ERV/ALR_sulphydryl_oxidase"/>
</dbReference>
<dbReference type="FunFam" id="1.20.120.310:FF:000003">
    <property type="entry name" value="Sulfhydryl oxidase"/>
    <property type="match status" value="1"/>
</dbReference>
<dbReference type="Proteomes" id="UP000015101">
    <property type="component" value="Unassembled WGS sequence"/>
</dbReference>
<dbReference type="InParanoid" id="T1G1S5"/>
<gene>
    <name evidence="12" type="primary">20215023</name>
    <name evidence="11" type="ORF">HELRODRAFT_74545</name>
</gene>
<evidence type="ECO:0000256" key="9">
    <source>
        <dbReference type="RuleBase" id="RU371123"/>
    </source>
</evidence>
<evidence type="ECO:0000256" key="1">
    <source>
        <dbReference type="ARBA" id="ARBA00001974"/>
    </source>
</evidence>
<evidence type="ECO:0000256" key="4">
    <source>
        <dbReference type="ARBA" id="ARBA00022827"/>
    </source>
</evidence>
<dbReference type="InterPro" id="IPR036774">
    <property type="entry name" value="ERV/ALR_sulphydryl_oxid_sf"/>
</dbReference>
<keyword evidence="6" id="KW-0496">Mitochondrion</keyword>
<dbReference type="InterPro" id="IPR039799">
    <property type="entry name" value="ALR/ERV"/>
</dbReference>
<comment type="cofactor">
    <cofactor evidence="1 9">
        <name>FAD</name>
        <dbReference type="ChEBI" id="CHEBI:57692"/>
    </cofactor>
</comment>
<name>T1G1S5_HELRO</name>
<dbReference type="PROSITE" id="PS51324">
    <property type="entry name" value="ERV_ALR"/>
    <property type="match status" value="1"/>
</dbReference>
<dbReference type="AlphaFoldDB" id="T1G1S5"/>
<dbReference type="OrthoDB" id="17199at2759"/>
<dbReference type="GO" id="GO:0005758">
    <property type="term" value="C:mitochondrial intermembrane space"/>
    <property type="evidence" value="ECO:0007669"/>
    <property type="project" value="UniProtKB-SubCell"/>
</dbReference>
<evidence type="ECO:0000256" key="7">
    <source>
        <dbReference type="ARBA" id="ARBA00023157"/>
    </source>
</evidence>
<dbReference type="GO" id="GO:0016971">
    <property type="term" value="F:flavin-dependent sulfhydryl oxidase activity"/>
    <property type="evidence" value="ECO:0000318"/>
    <property type="project" value="GO_Central"/>
</dbReference>
<evidence type="ECO:0000256" key="2">
    <source>
        <dbReference type="ARBA" id="ARBA00004569"/>
    </source>
</evidence>
<dbReference type="SUPFAM" id="SSF69000">
    <property type="entry name" value="FAD-dependent thiol oxidase"/>
    <property type="match status" value="1"/>
</dbReference>
<dbReference type="GO" id="GO:0050660">
    <property type="term" value="F:flavin adenine dinucleotide binding"/>
    <property type="evidence" value="ECO:0000318"/>
    <property type="project" value="GO_Central"/>
</dbReference>